<name>A0A8J2PNN4_9HEXA</name>
<sequence>QVLPWTTHGFDDREFYDWYGNEGFIKGPHTFSVRSKTNSTNPNIPRMICNVQLHEFGSETDFHMSNDYISAYPTFDRYGDKTFRPTNAGCLMKNMTHDSFCPVCREGIWYQFLERISLIDSVVISPGSAPRNVTLNTLKLGALRASGNEVEGERLKVRWSRDGQDQIKLRNKFSIQADSGSWNISVELVTPEIR</sequence>
<organism evidence="1 2">
    <name type="scientific">Allacma fusca</name>
    <dbReference type="NCBI Taxonomy" id="39272"/>
    <lineage>
        <taxon>Eukaryota</taxon>
        <taxon>Metazoa</taxon>
        <taxon>Ecdysozoa</taxon>
        <taxon>Arthropoda</taxon>
        <taxon>Hexapoda</taxon>
        <taxon>Collembola</taxon>
        <taxon>Symphypleona</taxon>
        <taxon>Sminthuridae</taxon>
        <taxon>Allacma</taxon>
    </lineage>
</organism>
<evidence type="ECO:0000313" key="1">
    <source>
        <dbReference type="EMBL" id="CAG7827968.1"/>
    </source>
</evidence>
<protein>
    <submittedName>
        <fullName evidence="1">Uncharacterized protein</fullName>
    </submittedName>
</protein>
<dbReference type="Proteomes" id="UP000708208">
    <property type="component" value="Unassembled WGS sequence"/>
</dbReference>
<accession>A0A8J2PNN4</accession>
<dbReference type="AlphaFoldDB" id="A0A8J2PNN4"/>
<gene>
    <name evidence="1" type="ORF">AFUS01_LOCUS37922</name>
</gene>
<proteinExistence type="predicted"/>
<evidence type="ECO:0000313" key="2">
    <source>
        <dbReference type="Proteomes" id="UP000708208"/>
    </source>
</evidence>
<feature type="non-terminal residue" evidence="1">
    <location>
        <position position="1"/>
    </location>
</feature>
<reference evidence="1" key="1">
    <citation type="submission" date="2021-06" db="EMBL/GenBank/DDBJ databases">
        <authorList>
            <person name="Hodson N. C."/>
            <person name="Mongue J. A."/>
            <person name="Jaron S. K."/>
        </authorList>
    </citation>
    <scope>NUCLEOTIDE SEQUENCE</scope>
</reference>
<comment type="caution">
    <text evidence="1">The sequence shown here is derived from an EMBL/GenBank/DDBJ whole genome shotgun (WGS) entry which is preliminary data.</text>
</comment>
<feature type="non-terminal residue" evidence="1">
    <location>
        <position position="194"/>
    </location>
</feature>
<keyword evidence="2" id="KW-1185">Reference proteome</keyword>
<dbReference type="EMBL" id="CAJVCH010545574">
    <property type="protein sequence ID" value="CAG7827968.1"/>
    <property type="molecule type" value="Genomic_DNA"/>
</dbReference>
<dbReference type="OrthoDB" id="2961863at2759"/>